<dbReference type="Proteomes" id="UP001430953">
    <property type="component" value="Unassembled WGS sequence"/>
</dbReference>
<comment type="caution">
    <text evidence="2">The sequence shown here is derived from an EMBL/GenBank/DDBJ whole genome shotgun (WGS) entry which is preliminary data.</text>
</comment>
<sequence>MRIRVQDSIRENTSNLNRSGRGPCAASPDPARRRLEFGMNEHSSQVGAKVKKGIDEARAAKGEDELWKNAAKNAPRLDLLMRFPTATVERQLPP</sequence>
<evidence type="ECO:0000313" key="3">
    <source>
        <dbReference type="Proteomes" id="UP001430953"/>
    </source>
</evidence>
<keyword evidence="3" id="KW-1185">Reference proteome</keyword>
<feature type="region of interest" description="Disordered" evidence="1">
    <location>
        <begin position="1"/>
        <end position="31"/>
    </location>
</feature>
<name>A0AAW2EWK4_9HYME</name>
<proteinExistence type="predicted"/>
<feature type="compositionally biased region" description="Basic and acidic residues" evidence="1">
    <location>
        <begin position="1"/>
        <end position="10"/>
    </location>
</feature>
<dbReference type="AlphaFoldDB" id="A0AAW2EWK4"/>
<evidence type="ECO:0000313" key="2">
    <source>
        <dbReference type="EMBL" id="KAL0107300.1"/>
    </source>
</evidence>
<protein>
    <submittedName>
        <fullName evidence="2">Uncharacterized protein</fullName>
    </submittedName>
</protein>
<reference evidence="2 3" key="1">
    <citation type="submission" date="2023-03" db="EMBL/GenBank/DDBJ databases">
        <title>High recombination rates correlate with genetic variation in Cardiocondyla obscurior ants.</title>
        <authorList>
            <person name="Errbii M."/>
        </authorList>
    </citation>
    <scope>NUCLEOTIDE SEQUENCE [LARGE SCALE GENOMIC DNA]</scope>
    <source>
        <strain evidence="2">Alpha-2009</strain>
        <tissue evidence="2">Whole body</tissue>
    </source>
</reference>
<organism evidence="2 3">
    <name type="scientific">Cardiocondyla obscurior</name>
    <dbReference type="NCBI Taxonomy" id="286306"/>
    <lineage>
        <taxon>Eukaryota</taxon>
        <taxon>Metazoa</taxon>
        <taxon>Ecdysozoa</taxon>
        <taxon>Arthropoda</taxon>
        <taxon>Hexapoda</taxon>
        <taxon>Insecta</taxon>
        <taxon>Pterygota</taxon>
        <taxon>Neoptera</taxon>
        <taxon>Endopterygota</taxon>
        <taxon>Hymenoptera</taxon>
        <taxon>Apocrita</taxon>
        <taxon>Aculeata</taxon>
        <taxon>Formicoidea</taxon>
        <taxon>Formicidae</taxon>
        <taxon>Myrmicinae</taxon>
        <taxon>Cardiocondyla</taxon>
    </lineage>
</organism>
<dbReference type="EMBL" id="JADYXP020000017">
    <property type="protein sequence ID" value="KAL0107300.1"/>
    <property type="molecule type" value="Genomic_DNA"/>
</dbReference>
<evidence type="ECO:0000256" key="1">
    <source>
        <dbReference type="SAM" id="MobiDB-lite"/>
    </source>
</evidence>
<accession>A0AAW2EWK4</accession>
<gene>
    <name evidence="2" type="ORF">PUN28_015677</name>
</gene>